<sequence>MTSTETHPIATAAAASPLVTAAAVAGKGHRRNGSSFRVKQYETKKSTFTHSPMVMAMLTNNRLSNCHDVGKMLQECKKTGSDDQVCQTATKYMQSCLAAE</sequence>
<evidence type="ECO:0000313" key="1">
    <source>
        <dbReference type="EMBL" id="KAG7370796.1"/>
    </source>
</evidence>
<gene>
    <name evidence="1" type="ORF">IV203_019366</name>
</gene>
<dbReference type="AlphaFoldDB" id="A0A9K3Q4V2"/>
<proteinExistence type="predicted"/>
<protein>
    <recommendedName>
        <fullName evidence="3">CHCH domain-containing protein</fullName>
    </recommendedName>
</protein>
<evidence type="ECO:0000313" key="2">
    <source>
        <dbReference type="Proteomes" id="UP000693970"/>
    </source>
</evidence>
<dbReference type="Proteomes" id="UP000693970">
    <property type="component" value="Unassembled WGS sequence"/>
</dbReference>
<reference evidence="1" key="2">
    <citation type="submission" date="2021-04" db="EMBL/GenBank/DDBJ databases">
        <authorList>
            <person name="Podell S."/>
        </authorList>
    </citation>
    <scope>NUCLEOTIDE SEQUENCE</scope>
    <source>
        <strain evidence="1">Hildebrandi</strain>
    </source>
</reference>
<dbReference type="OrthoDB" id="10535434at2759"/>
<comment type="caution">
    <text evidence="1">The sequence shown here is derived from an EMBL/GenBank/DDBJ whole genome shotgun (WGS) entry which is preliminary data.</text>
</comment>
<keyword evidence="2" id="KW-1185">Reference proteome</keyword>
<dbReference type="EMBL" id="JAGRRH010000004">
    <property type="protein sequence ID" value="KAG7370796.1"/>
    <property type="molecule type" value="Genomic_DNA"/>
</dbReference>
<organism evidence="1 2">
    <name type="scientific">Nitzschia inconspicua</name>
    <dbReference type="NCBI Taxonomy" id="303405"/>
    <lineage>
        <taxon>Eukaryota</taxon>
        <taxon>Sar</taxon>
        <taxon>Stramenopiles</taxon>
        <taxon>Ochrophyta</taxon>
        <taxon>Bacillariophyta</taxon>
        <taxon>Bacillariophyceae</taxon>
        <taxon>Bacillariophycidae</taxon>
        <taxon>Bacillariales</taxon>
        <taxon>Bacillariaceae</taxon>
        <taxon>Nitzschia</taxon>
    </lineage>
</organism>
<name>A0A9K3Q4V2_9STRA</name>
<evidence type="ECO:0008006" key="3">
    <source>
        <dbReference type="Google" id="ProtNLM"/>
    </source>
</evidence>
<accession>A0A9K3Q4V2</accession>
<reference evidence="1" key="1">
    <citation type="journal article" date="2021" name="Sci. Rep.">
        <title>Diploid genomic architecture of Nitzschia inconspicua, an elite biomass production diatom.</title>
        <authorList>
            <person name="Oliver A."/>
            <person name="Podell S."/>
            <person name="Pinowska A."/>
            <person name="Traller J.C."/>
            <person name="Smith S.R."/>
            <person name="McClure R."/>
            <person name="Beliaev A."/>
            <person name="Bohutskyi P."/>
            <person name="Hill E.A."/>
            <person name="Rabines A."/>
            <person name="Zheng H."/>
            <person name="Allen L.Z."/>
            <person name="Kuo A."/>
            <person name="Grigoriev I.V."/>
            <person name="Allen A.E."/>
            <person name="Hazlebeck D."/>
            <person name="Allen E.E."/>
        </authorList>
    </citation>
    <scope>NUCLEOTIDE SEQUENCE</scope>
    <source>
        <strain evidence="1">Hildebrandi</strain>
    </source>
</reference>